<sequence>MMNKPMLHNYNRFVRSHRYKTKCKEIERIITDNVFVNAAVCDEIASTQEKLLIVREECKFLTKKLKQFESPSGLPVQIDTTPATKKSTPRKKSNTNVKIIDFKDNKDVFKDANKQIIENKKKRPATKRKKYAVEIQEPIANGNVTVYNFGQIIYDTPFYYSDCAIYPGGYYATRTYAHFRNIFSKCTYHCKVIRAGSTPRFEIMDHDKHFKVTGLSTDECHSHLISLINKMLGAEDLIPSNGNGDRFFGLTLPFVRLKLQEKPESKFCTGYIPLRSQMENNESELKAENDPSISFEGLHACLNRFRSRR</sequence>
<keyword evidence="2" id="KW-0539">Nucleus</keyword>
<dbReference type="Gene3D" id="3.30.160.360">
    <property type="match status" value="1"/>
</dbReference>
<organism evidence="3 4">
    <name type="scientific">Sipha flava</name>
    <name type="common">yellow sugarcane aphid</name>
    <dbReference type="NCBI Taxonomy" id="143950"/>
    <lineage>
        <taxon>Eukaryota</taxon>
        <taxon>Metazoa</taxon>
        <taxon>Ecdysozoa</taxon>
        <taxon>Arthropoda</taxon>
        <taxon>Hexapoda</taxon>
        <taxon>Insecta</taxon>
        <taxon>Pterygota</taxon>
        <taxon>Neoptera</taxon>
        <taxon>Paraneoptera</taxon>
        <taxon>Hemiptera</taxon>
        <taxon>Sternorrhyncha</taxon>
        <taxon>Aphidomorpha</taxon>
        <taxon>Aphidoidea</taxon>
        <taxon>Aphididae</taxon>
        <taxon>Sipha</taxon>
    </lineage>
</organism>
<comment type="subcellular location">
    <subcellularLocation>
        <location evidence="1">Nucleus</location>
    </subcellularLocation>
</comment>
<keyword evidence="3" id="KW-1185">Reference proteome</keyword>
<dbReference type="PANTHER" id="PTHR22715:SF0">
    <property type="entry name" value="TRANSFORMING GROWTH FACTOR BETA REGULATOR 1"/>
    <property type="match status" value="1"/>
</dbReference>
<proteinExistence type="predicted"/>
<reference evidence="4" key="1">
    <citation type="submission" date="2025-08" db="UniProtKB">
        <authorList>
            <consortium name="RefSeq"/>
        </authorList>
    </citation>
    <scope>IDENTIFICATION</scope>
</reference>
<dbReference type="GeneID" id="112689574"/>
<dbReference type="PANTHER" id="PTHR22715">
    <property type="entry name" value="TRANSFORMING GROWTH FACTOR BETA REGULATED GENE 1"/>
    <property type="match status" value="1"/>
</dbReference>
<evidence type="ECO:0000256" key="2">
    <source>
        <dbReference type="ARBA" id="ARBA00023242"/>
    </source>
</evidence>
<dbReference type="InterPro" id="IPR003889">
    <property type="entry name" value="FYrich_C"/>
</dbReference>
<dbReference type="PROSITE" id="PS51543">
    <property type="entry name" value="FYRC"/>
    <property type="match status" value="1"/>
</dbReference>
<dbReference type="Pfam" id="PF05965">
    <property type="entry name" value="FYRC"/>
    <property type="match status" value="1"/>
</dbReference>
<dbReference type="Pfam" id="PF05964">
    <property type="entry name" value="FYRN"/>
    <property type="match status" value="1"/>
</dbReference>
<dbReference type="PROSITE" id="PS51542">
    <property type="entry name" value="FYRN"/>
    <property type="match status" value="1"/>
</dbReference>
<evidence type="ECO:0000313" key="4">
    <source>
        <dbReference type="RefSeq" id="XP_025419137.1"/>
    </source>
</evidence>
<protein>
    <submittedName>
        <fullName evidence="4">Transforming growth factor beta regulator 1</fullName>
    </submittedName>
</protein>
<evidence type="ECO:0000256" key="1">
    <source>
        <dbReference type="ARBA" id="ARBA00004123"/>
    </source>
</evidence>
<dbReference type="InterPro" id="IPR040092">
    <property type="entry name" value="TBRG1"/>
</dbReference>
<dbReference type="InterPro" id="IPR003888">
    <property type="entry name" value="FYrich_N"/>
</dbReference>
<accession>A0A8B8G8H5</accession>
<dbReference type="AlphaFoldDB" id="A0A8B8G8H5"/>
<dbReference type="GO" id="GO:0051726">
    <property type="term" value="P:regulation of cell cycle"/>
    <property type="evidence" value="ECO:0007669"/>
    <property type="project" value="TreeGrafter"/>
</dbReference>
<dbReference type="Proteomes" id="UP000694846">
    <property type="component" value="Unplaced"/>
</dbReference>
<dbReference type="GO" id="GO:0005634">
    <property type="term" value="C:nucleus"/>
    <property type="evidence" value="ECO:0007669"/>
    <property type="project" value="UniProtKB-SubCell"/>
</dbReference>
<dbReference type="OrthoDB" id="285793at2759"/>
<dbReference type="RefSeq" id="XP_025419137.1">
    <property type="nucleotide sequence ID" value="XM_025563352.1"/>
</dbReference>
<name>A0A8B8G8H5_9HEMI</name>
<evidence type="ECO:0000313" key="3">
    <source>
        <dbReference type="Proteomes" id="UP000694846"/>
    </source>
</evidence>
<gene>
    <name evidence="4" type="primary">LOC112689574</name>
</gene>